<dbReference type="GO" id="GO:0005886">
    <property type="term" value="C:plasma membrane"/>
    <property type="evidence" value="ECO:0007669"/>
    <property type="project" value="UniProtKB-SubCell"/>
</dbReference>
<evidence type="ECO:0000256" key="2">
    <source>
        <dbReference type="ARBA" id="ARBA00022475"/>
    </source>
</evidence>
<evidence type="ECO:0000313" key="9">
    <source>
        <dbReference type="EMBL" id="PSF37633.1"/>
    </source>
</evidence>
<evidence type="ECO:0000256" key="1">
    <source>
        <dbReference type="ARBA" id="ARBA00004651"/>
    </source>
</evidence>
<name>A0A2T1LZ17_9CHRO</name>
<proteinExistence type="inferred from homology"/>
<reference evidence="9 10" key="2">
    <citation type="submission" date="2018-03" db="EMBL/GenBank/DDBJ databases">
        <authorList>
            <person name="Keele B.F."/>
        </authorList>
    </citation>
    <scope>NUCLEOTIDE SEQUENCE [LARGE SCALE GENOMIC DNA]</scope>
    <source>
        <strain evidence="9 10">CCALA 016</strain>
    </source>
</reference>
<evidence type="ECO:0000256" key="3">
    <source>
        <dbReference type="ARBA" id="ARBA00022679"/>
    </source>
</evidence>
<feature type="transmembrane region" description="Helical" evidence="8">
    <location>
        <begin position="112"/>
        <end position="132"/>
    </location>
</feature>
<feature type="transmembrane region" description="Helical" evidence="8">
    <location>
        <begin position="215"/>
        <end position="234"/>
    </location>
</feature>
<gene>
    <name evidence="9" type="ORF">C7H19_08750</name>
</gene>
<keyword evidence="6 8" id="KW-0472">Membrane</keyword>
<dbReference type="GO" id="GO:0016758">
    <property type="term" value="F:hexosyltransferase activity"/>
    <property type="evidence" value="ECO:0007669"/>
    <property type="project" value="InterPro"/>
</dbReference>
<dbReference type="Pfam" id="PF09594">
    <property type="entry name" value="GT87"/>
    <property type="match status" value="1"/>
</dbReference>
<sequence>MSNKLFINLFNAKKEKVLWFFSFLLMGLSIVYLIKGFYHLIFVNDIESAKDLLARWLEQQYIYRGQYPYYARPGTPNVIKELGPVLSGGYPPWAFFTGFIFFPNFSWPVTRIYFAFLNVISLIVLAVFSYSITAPKNKAQAFFSVASSLAISTACTTLKVGQYGLIINALLIGAFWLYQNKKYIWTGLFLGLALAKPNISAFYFLIFLARRQFKVIVMFFSFIIVEIFLILFITRMQPVNIFNNFIQQLNYFVLKGTSLLNLLSFNQNIPPNLLVFLLGGVSFISLLMVFYLFRNVSLLTLFAISCLIARLVTYHRTYDDVMLVFLLLAFLKITYRNPQTTTIVIFIVLGLSLWLPAGMTPLLYPYWTIFQFIIWVIALVYLLIDEVKTNQKINNF</sequence>
<comment type="similarity">
    <text evidence="7">Belongs to the glycosyltransferase 87 family.</text>
</comment>
<keyword evidence="2" id="KW-1003">Cell membrane</keyword>
<evidence type="ECO:0000256" key="5">
    <source>
        <dbReference type="ARBA" id="ARBA00022989"/>
    </source>
</evidence>
<reference evidence="9 10" key="1">
    <citation type="submission" date="2018-03" db="EMBL/GenBank/DDBJ databases">
        <title>The ancient ancestry and fast evolution of plastids.</title>
        <authorList>
            <person name="Moore K.R."/>
            <person name="Magnabosco C."/>
            <person name="Momper L."/>
            <person name="Gold D.A."/>
            <person name="Bosak T."/>
            <person name="Fournier G.P."/>
        </authorList>
    </citation>
    <scope>NUCLEOTIDE SEQUENCE [LARGE SCALE GENOMIC DNA]</scope>
    <source>
        <strain evidence="9 10">CCALA 016</strain>
    </source>
</reference>
<dbReference type="Proteomes" id="UP000239001">
    <property type="component" value="Unassembled WGS sequence"/>
</dbReference>
<feature type="transmembrane region" description="Helical" evidence="8">
    <location>
        <begin position="342"/>
        <end position="359"/>
    </location>
</feature>
<evidence type="ECO:0000256" key="7">
    <source>
        <dbReference type="ARBA" id="ARBA00024033"/>
    </source>
</evidence>
<keyword evidence="10" id="KW-1185">Reference proteome</keyword>
<evidence type="ECO:0000256" key="8">
    <source>
        <dbReference type="SAM" id="Phobius"/>
    </source>
</evidence>
<feature type="transmembrane region" description="Helical" evidence="8">
    <location>
        <begin position="17"/>
        <end position="34"/>
    </location>
</feature>
<evidence type="ECO:0000313" key="10">
    <source>
        <dbReference type="Proteomes" id="UP000239001"/>
    </source>
</evidence>
<feature type="transmembrane region" description="Helical" evidence="8">
    <location>
        <begin position="160"/>
        <end position="178"/>
    </location>
</feature>
<keyword evidence="4 8" id="KW-0812">Transmembrane</keyword>
<dbReference type="InterPro" id="IPR018584">
    <property type="entry name" value="GT87"/>
</dbReference>
<comment type="caution">
    <text evidence="9">The sequence shown here is derived from an EMBL/GenBank/DDBJ whole genome shotgun (WGS) entry which is preliminary data.</text>
</comment>
<protein>
    <recommendedName>
        <fullName evidence="11">DUF2029 domain-containing protein</fullName>
    </recommendedName>
</protein>
<evidence type="ECO:0000256" key="4">
    <source>
        <dbReference type="ARBA" id="ARBA00022692"/>
    </source>
</evidence>
<feature type="transmembrane region" description="Helical" evidence="8">
    <location>
        <begin position="298"/>
        <end position="314"/>
    </location>
</feature>
<dbReference type="OrthoDB" id="419957at2"/>
<evidence type="ECO:0000256" key="6">
    <source>
        <dbReference type="ARBA" id="ARBA00023136"/>
    </source>
</evidence>
<feature type="transmembrane region" description="Helical" evidence="8">
    <location>
        <begin position="365"/>
        <end position="384"/>
    </location>
</feature>
<organism evidence="9 10">
    <name type="scientific">Aphanothece hegewaldii CCALA 016</name>
    <dbReference type="NCBI Taxonomy" id="2107694"/>
    <lineage>
        <taxon>Bacteria</taxon>
        <taxon>Bacillati</taxon>
        <taxon>Cyanobacteriota</taxon>
        <taxon>Cyanophyceae</taxon>
        <taxon>Oscillatoriophycideae</taxon>
        <taxon>Chroococcales</taxon>
        <taxon>Aphanothecaceae</taxon>
        <taxon>Aphanothece</taxon>
    </lineage>
</organism>
<comment type="subcellular location">
    <subcellularLocation>
        <location evidence="1">Cell membrane</location>
        <topology evidence="1">Multi-pass membrane protein</topology>
    </subcellularLocation>
</comment>
<keyword evidence="5 8" id="KW-1133">Transmembrane helix</keyword>
<accession>A0A2T1LZ17</accession>
<dbReference type="RefSeq" id="WP_106456498.1">
    <property type="nucleotide sequence ID" value="NZ_PXOH01000007.1"/>
</dbReference>
<keyword evidence="3" id="KW-0808">Transferase</keyword>
<evidence type="ECO:0008006" key="11">
    <source>
        <dbReference type="Google" id="ProtNLM"/>
    </source>
</evidence>
<dbReference type="EMBL" id="PXOH01000007">
    <property type="protein sequence ID" value="PSF37633.1"/>
    <property type="molecule type" value="Genomic_DNA"/>
</dbReference>
<feature type="transmembrane region" description="Helical" evidence="8">
    <location>
        <begin position="273"/>
        <end position="293"/>
    </location>
</feature>
<dbReference type="AlphaFoldDB" id="A0A2T1LZ17"/>
<feature type="transmembrane region" description="Helical" evidence="8">
    <location>
        <begin position="184"/>
        <end position="208"/>
    </location>
</feature>